<accession>A0A143PLQ1</accession>
<feature type="domain" description="Multidrug resistance protein MdtA-like barrel-sandwich hybrid" evidence="5">
    <location>
        <begin position="79"/>
        <end position="220"/>
    </location>
</feature>
<feature type="domain" description="Multidrug resistance protein MdtA-like C-terminal permuted SH3" evidence="7">
    <location>
        <begin position="318"/>
        <end position="379"/>
    </location>
</feature>
<dbReference type="GO" id="GO:0022857">
    <property type="term" value="F:transmembrane transporter activity"/>
    <property type="evidence" value="ECO:0007669"/>
    <property type="project" value="InterPro"/>
</dbReference>
<dbReference type="Pfam" id="PF25917">
    <property type="entry name" value="BSH_RND"/>
    <property type="match status" value="1"/>
</dbReference>
<comment type="similarity">
    <text evidence="2">Belongs to the membrane fusion protein (MFP) (TC 8.A.1) family.</text>
</comment>
<feature type="compositionally biased region" description="Low complexity" evidence="3">
    <location>
        <begin position="397"/>
        <end position="417"/>
    </location>
</feature>
<dbReference type="Gene3D" id="2.40.30.170">
    <property type="match status" value="1"/>
</dbReference>
<dbReference type="InterPro" id="IPR058625">
    <property type="entry name" value="MdtA-like_BSH"/>
</dbReference>
<dbReference type="GO" id="GO:0005886">
    <property type="term" value="C:plasma membrane"/>
    <property type="evidence" value="ECO:0007669"/>
    <property type="project" value="TreeGrafter"/>
</dbReference>
<feature type="region of interest" description="Disordered" evidence="3">
    <location>
        <begin position="385"/>
        <end position="417"/>
    </location>
</feature>
<dbReference type="NCBIfam" id="TIGR01730">
    <property type="entry name" value="RND_mfp"/>
    <property type="match status" value="1"/>
</dbReference>
<dbReference type="InterPro" id="IPR058624">
    <property type="entry name" value="MdtA-like_HH"/>
</dbReference>
<evidence type="ECO:0000313" key="8">
    <source>
        <dbReference type="EMBL" id="AMY09018.1"/>
    </source>
</evidence>
<gene>
    <name evidence="8" type="primary">bepF</name>
    <name evidence="8" type="ORF">LuPra_02227</name>
</gene>
<dbReference type="EMBL" id="CP015136">
    <property type="protein sequence ID" value="AMY09018.1"/>
    <property type="molecule type" value="Genomic_DNA"/>
</dbReference>
<dbReference type="STRING" id="1855912.LuPra_02227"/>
<proteinExistence type="inferred from homology"/>
<evidence type="ECO:0000256" key="1">
    <source>
        <dbReference type="ARBA" id="ARBA00004196"/>
    </source>
</evidence>
<feature type="domain" description="Multidrug resistance protein MdtA-like beta-barrel" evidence="6">
    <location>
        <begin position="225"/>
        <end position="310"/>
    </location>
</feature>
<dbReference type="KEGG" id="abac:LuPra_02227"/>
<dbReference type="InterPro" id="IPR006143">
    <property type="entry name" value="RND_pump_MFP"/>
</dbReference>
<dbReference type="AlphaFoldDB" id="A0A143PLQ1"/>
<dbReference type="Proteomes" id="UP000076079">
    <property type="component" value="Chromosome"/>
</dbReference>
<evidence type="ECO:0000259" key="4">
    <source>
        <dbReference type="Pfam" id="PF25876"/>
    </source>
</evidence>
<reference evidence="9" key="2">
    <citation type="submission" date="2016-04" db="EMBL/GenBank/DDBJ databases">
        <title>First Complete Genome Sequence of a Subdivision 6 Acidobacterium.</title>
        <authorList>
            <person name="Huang S."/>
            <person name="Vieira S."/>
            <person name="Bunk B."/>
            <person name="Riedel T."/>
            <person name="Sproeer C."/>
            <person name="Overmann J."/>
        </authorList>
    </citation>
    <scope>NUCLEOTIDE SEQUENCE [LARGE SCALE GENOMIC DNA]</scope>
    <source>
        <strain evidence="9">DSM 100886 HEG_-6_39</strain>
    </source>
</reference>
<evidence type="ECO:0000256" key="3">
    <source>
        <dbReference type="SAM" id="MobiDB-lite"/>
    </source>
</evidence>
<feature type="domain" description="Multidrug resistance protein MdtA-like alpha-helical hairpin" evidence="4">
    <location>
        <begin position="119"/>
        <end position="188"/>
    </location>
</feature>
<evidence type="ECO:0000259" key="5">
    <source>
        <dbReference type="Pfam" id="PF25917"/>
    </source>
</evidence>
<dbReference type="Pfam" id="PF25944">
    <property type="entry name" value="Beta-barrel_RND"/>
    <property type="match status" value="1"/>
</dbReference>
<dbReference type="GO" id="GO:0046677">
    <property type="term" value="P:response to antibiotic"/>
    <property type="evidence" value="ECO:0007669"/>
    <property type="project" value="TreeGrafter"/>
</dbReference>
<name>A0A143PLQ1_LUTPR</name>
<evidence type="ECO:0000259" key="7">
    <source>
        <dbReference type="Pfam" id="PF25967"/>
    </source>
</evidence>
<dbReference type="InterPro" id="IPR058626">
    <property type="entry name" value="MdtA-like_b-barrel"/>
</dbReference>
<dbReference type="Pfam" id="PF25876">
    <property type="entry name" value="HH_MFP_RND"/>
    <property type="match status" value="1"/>
</dbReference>
<organism evidence="8 9">
    <name type="scientific">Luteitalea pratensis</name>
    <dbReference type="NCBI Taxonomy" id="1855912"/>
    <lineage>
        <taxon>Bacteria</taxon>
        <taxon>Pseudomonadati</taxon>
        <taxon>Acidobacteriota</taxon>
        <taxon>Vicinamibacteria</taxon>
        <taxon>Vicinamibacterales</taxon>
        <taxon>Vicinamibacteraceae</taxon>
        <taxon>Luteitalea</taxon>
    </lineage>
</organism>
<dbReference type="Pfam" id="PF25967">
    <property type="entry name" value="RND-MFP_C"/>
    <property type="match status" value="1"/>
</dbReference>
<dbReference type="GO" id="GO:0030313">
    <property type="term" value="C:cell envelope"/>
    <property type="evidence" value="ECO:0007669"/>
    <property type="project" value="UniProtKB-SubCell"/>
</dbReference>
<protein>
    <submittedName>
        <fullName evidence="8">Efflux pump periplasmic linker BepF</fullName>
    </submittedName>
</protein>
<evidence type="ECO:0000256" key="2">
    <source>
        <dbReference type="ARBA" id="ARBA00009477"/>
    </source>
</evidence>
<dbReference type="SUPFAM" id="SSF111369">
    <property type="entry name" value="HlyD-like secretion proteins"/>
    <property type="match status" value="1"/>
</dbReference>
<dbReference type="InterPro" id="IPR058627">
    <property type="entry name" value="MdtA-like_C"/>
</dbReference>
<sequence>MLVMKENVMCRPPHTHVEPARSRARLVIALLGTGLLAGACSEKAAPPPPPPPEVLVTPVVRRDVPVPMELVGQTRGFQDVEIRARVEGFLDVVGFNEGTLVRKGQVLYRIDRKPLEASLANSKAELGTAQARYEKTQNDVKRLQPLAAKQAVSAQELDDAVAAADAARSQVEARKAEMERVSLDLGYTNVTSPIDGLVGTTQVKAGSLVGRGESTLLTTISQIDPILFRAGISEAEYLRLARRAAEVRTANAGKKIPIDLILADGSTHPHKGALDAIERAIDPTTGTLSLQFKFANPGGLLRPGQYGRIHFVTESKKDAMLVPQRAVQEMQNLYSVAVVGSDNKVAFKNIKVGPRLDDLWVVESGLTGTEKVVVAGLQRLREGTVVTPKPAPPSAPPSATAADAGHPAPAATVAGGR</sequence>
<reference evidence="8 9" key="1">
    <citation type="journal article" date="2016" name="Genome Announc.">
        <title>First Complete Genome Sequence of a Subdivision 6 Acidobacterium Strain.</title>
        <authorList>
            <person name="Huang S."/>
            <person name="Vieira S."/>
            <person name="Bunk B."/>
            <person name="Riedel T."/>
            <person name="Sproer C."/>
            <person name="Overmann J."/>
        </authorList>
    </citation>
    <scope>NUCLEOTIDE SEQUENCE [LARGE SCALE GENOMIC DNA]</scope>
    <source>
        <strain evidence="9">DSM 100886 HEG_-6_39</strain>
    </source>
</reference>
<dbReference type="PANTHER" id="PTHR30158">
    <property type="entry name" value="ACRA/E-RELATED COMPONENT OF DRUG EFFLUX TRANSPORTER"/>
    <property type="match status" value="1"/>
</dbReference>
<evidence type="ECO:0000259" key="6">
    <source>
        <dbReference type="Pfam" id="PF25944"/>
    </source>
</evidence>
<dbReference type="Gene3D" id="2.40.50.100">
    <property type="match status" value="1"/>
</dbReference>
<dbReference type="Gene3D" id="1.10.287.470">
    <property type="entry name" value="Helix hairpin bin"/>
    <property type="match status" value="1"/>
</dbReference>
<dbReference type="PATRIC" id="fig|1813736.3.peg.2338"/>
<keyword evidence="9" id="KW-1185">Reference proteome</keyword>
<comment type="subcellular location">
    <subcellularLocation>
        <location evidence="1">Cell envelope</location>
    </subcellularLocation>
</comment>
<evidence type="ECO:0000313" key="9">
    <source>
        <dbReference type="Proteomes" id="UP000076079"/>
    </source>
</evidence>
<dbReference type="Gene3D" id="2.40.420.20">
    <property type="match status" value="1"/>
</dbReference>